<comment type="caution">
    <text evidence="2">The sequence shown here is derived from an EMBL/GenBank/DDBJ whole genome shotgun (WGS) entry which is preliminary data.</text>
</comment>
<dbReference type="PROSITE" id="PS50181">
    <property type="entry name" value="FBOX"/>
    <property type="match status" value="1"/>
</dbReference>
<organism evidence="2 3">
    <name type="scientific">Eruca vesicaria subsp. sativa</name>
    <name type="common">Garden rocket</name>
    <name type="synonym">Eruca sativa</name>
    <dbReference type="NCBI Taxonomy" id="29727"/>
    <lineage>
        <taxon>Eukaryota</taxon>
        <taxon>Viridiplantae</taxon>
        <taxon>Streptophyta</taxon>
        <taxon>Embryophyta</taxon>
        <taxon>Tracheophyta</taxon>
        <taxon>Spermatophyta</taxon>
        <taxon>Magnoliopsida</taxon>
        <taxon>eudicotyledons</taxon>
        <taxon>Gunneridae</taxon>
        <taxon>Pentapetalae</taxon>
        <taxon>rosids</taxon>
        <taxon>malvids</taxon>
        <taxon>Brassicales</taxon>
        <taxon>Brassicaceae</taxon>
        <taxon>Brassiceae</taxon>
        <taxon>Eruca</taxon>
    </lineage>
</organism>
<dbReference type="InterPro" id="IPR017451">
    <property type="entry name" value="F-box-assoc_interact_dom"/>
</dbReference>
<evidence type="ECO:0000259" key="1">
    <source>
        <dbReference type="PROSITE" id="PS50181"/>
    </source>
</evidence>
<name>A0ABC8IUS0_ERUVS</name>
<gene>
    <name evidence="2" type="ORF">ERUC_LOCUS3067</name>
</gene>
<dbReference type="CDD" id="cd22157">
    <property type="entry name" value="F-box_AtFBW1-like"/>
    <property type="match status" value="1"/>
</dbReference>
<dbReference type="Pfam" id="PF08268">
    <property type="entry name" value="FBA_3"/>
    <property type="match status" value="1"/>
</dbReference>
<dbReference type="NCBIfam" id="TIGR01640">
    <property type="entry name" value="F_box_assoc_1"/>
    <property type="match status" value="1"/>
</dbReference>
<dbReference type="InterPro" id="IPR013187">
    <property type="entry name" value="F-box-assoc_dom_typ3"/>
</dbReference>
<dbReference type="PANTHER" id="PTHR31111">
    <property type="entry name" value="BNAA05G37150D PROTEIN-RELATED"/>
    <property type="match status" value="1"/>
</dbReference>
<sequence length="391" mass="45269">MEQQDEEKREVFTRTATQSLPLELASIILSKLPTKSVARFRCVSKLWSSITSDPSYFNTRPRLLVTFGEVDKFYFYSLPQHNQNPNTNVAYSSQPIDHYPIRTYPKHSPFIIKTELVHGLIILMISYLDSPDLIAWNPTMRRFINIPNPRWGWKNVTFLLGYDPVECKHKLVCMPRDTTADECQVLTLGSYPELWRRFDTNHKHCLLTGNNTLEGKITGLCGRCINGVLYYHAKLCSDKVVIMRFDIRSEKFDVIKLPWGKSWRMLMTCYEGKLACVGYSRSGKSISLWVLEDGTNHQWSNHLYQPLSHYGQDLQDKFKLVGITDDGEFVYAPKTLLKALDVIYLNPKRKTLRRVEYIPTVDDGFRRRHGLGDGPLPGLHFFPNHIETIMS</sequence>
<dbReference type="PANTHER" id="PTHR31111:SF42">
    <property type="entry name" value="F-BOX DOMAIN-CONTAINING PROTEIN"/>
    <property type="match status" value="1"/>
</dbReference>
<protein>
    <recommendedName>
        <fullName evidence="1">F-box domain-containing protein</fullName>
    </recommendedName>
</protein>
<evidence type="ECO:0000313" key="2">
    <source>
        <dbReference type="EMBL" id="CAH8301849.1"/>
    </source>
</evidence>
<dbReference type="AlphaFoldDB" id="A0ABC8IUS0"/>
<dbReference type="EMBL" id="CAKOAT010055933">
    <property type="protein sequence ID" value="CAH8301849.1"/>
    <property type="molecule type" value="Genomic_DNA"/>
</dbReference>
<dbReference type="InterPro" id="IPR001810">
    <property type="entry name" value="F-box_dom"/>
</dbReference>
<keyword evidence="3" id="KW-1185">Reference proteome</keyword>
<dbReference type="SUPFAM" id="SSF81383">
    <property type="entry name" value="F-box domain"/>
    <property type="match status" value="1"/>
</dbReference>
<reference evidence="2 3" key="1">
    <citation type="submission" date="2022-03" db="EMBL/GenBank/DDBJ databases">
        <authorList>
            <person name="Macdonald S."/>
            <person name="Ahmed S."/>
            <person name="Newling K."/>
        </authorList>
    </citation>
    <scope>NUCLEOTIDE SEQUENCE [LARGE SCALE GENOMIC DNA]</scope>
</reference>
<dbReference type="InterPro" id="IPR036047">
    <property type="entry name" value="F-box-like_dom_sf"/>
</dbReference>
<dbReference type="Pfam" id="PF00646">
    <property type="entry name" value="F-box"/>
    <property type="match status" value="1"/>
</dbReference>
<dbReference type="Gene3D" id="1.20.1280.50">
    <property type="match status" value="1"/>
</dbReference>
<feature type="domain" description="F-box" evidence="1">
    <location>
        <begin position="14"/>
        <end position="60"/>
    </location>
</feature>
<accession>A0ABC8IUS0</accession>
<dbReference type="Proteomes" id="UP001642260">
    <property type="component" value="Unassembled WGS sequence"/>
</dbReference>
<proteinExistence type="predicted"/>
<evidence type="ECO:0000313" key="3">
    <source>
        <dbReference type="Proteomes" id="UP001642260"/>
    </source>
</evidence>
<dbReference type="SMART" id="SM00256">
    <property type="entry name" value="FBOX"/>
    <property type="match status" value="1"/>
</dbReference>